<evidence type="ECO:0000259" key="8">
    <source>
        <dbReference type="PROSITE" id="PS50948"/>
    </source>
</evidence>
<dbReference type="AlphaFoldDB" id="A0A8S3QA21"/>
<dbReference type="OrthoDB" id="6078701at2759"/>
<protein>
    <recommendedName>
        <fullName evidence="12">Fibrinogen C-terminal domain-containing protein</fullName>
    </recommendedName>
</protein>
<keyword evidence="3 7" id="KW-0732">Signal</keyword>
<dbReference type="PROSITE" id="PS50948">
    <property type="entry name" value="PAN"/>
    <property type="match status" value="1"/>
</dbReference>
<dbReference type="GO" id="GO:0030674">
    <property type="term" value="F:protein-macromolecule adaptor activity"/>
    <property type="evidence" value="ECO:0007669"/>
    <property type="project" value="TreeGrafter"/>
</dbReference>
<keyword evidence="2" id="KW-0964">Secreted</keyword>
<dbReference type="SUPFAM" id="SSF56496">
    <property type="entry name" value="Fibrinogen C-terminal domain-like"/>
    <property type="match status" value="1"/>
</dbReference>
<dbReference type="GO" id="GO:0005577">
    <property type="term" value="C:fibrinogen complex"/>
    <property type="evidence" value="ECO:0007669"/>
    <property type="project" value="TreeGrafter"/>
</dbReference>
<dbReference type="PANTHER" id="PTHR47221:SF6">
    <property type="entry name" value="FIBRINOGEN ALPHA CHAIN"/>
    <property type="match status" value="1"/>
</dbReference>
<dbReference type="PANTHER" id="PTHR47221">
    <property type="entry name" value="FIBRINOGEN ALPHA CHAIN"/>
    <property type="match status" value="1"/>
</dbReference>
<comment type="caution">
    <text evidence="10">The sequence shown here is derived from an EMBL/GenBank/DDBJ whole genome shotgun (WGS) entry which is preliminary data.</text>
</comment>
<dbReference type="SMART" id="SM00186">
    <property type="entry name" value="FBG"/>
    <property type="match status" value="1"/>
</dbReference>
<dbReference type="PROSITE" id="PS00514">
    <property type="entry name" value="FIBRINOGEN_C_1"/>
    <property type="match status" value="1"/>
</dbReference>
<dbReference type="InterPro" id="IPR036056">
    <property type="entry name" value="Fibrinogen-like_C"/>
</dbReference>
<comment type="subcellular location">
    <subcellularLocation>
        <location evidence="1">Secreted</location>
    </subcellularLocation>
</comment>
<gene>
    <name evidence="10" type="ORF">MEDL_6615</name>
</gene>
<name>A0A8S3QA21_MYTED</name>
<dbReference type="InterPro" id="IPR003609">
    <property type="entry name" value="Pan_app"/>
</dbReference>
<evidence type="ECO:0000256" key="1">
    <source>
        <dbReference type="ARBA" id="ARBA00004613"/>
    </source>
</evidence>
<dbReference type="EMBL" id="CAJPWZ010000360">
    <property type="protein sequence ID" value="CAG2191373.1"/>
    <property type="molecule type" value="Genomic_DNA"/>
</dbReference>
<sequence length="335" mass="37705">MYITFPKETMFILAFVLFLPCVKCADCRKVPFNVGNDKIIVSKDVTAGPFQLKSTVECATMCTGDASCCTASYDNTTKQCFLSSLCNPETVYSYNGKYIQNYITAAKDPCTVKPAKPVDCADIVTNCGSGIYDIYPSTTYPITVYCDMTGYNWTVIQRRVDGVVNFNRTWADYKTGFGNLAENFWLGNDYIHTIVNSRSFMIRFDLEDWYGNVRYAEYETFRIGDESSNYILTLDDYDGNAGDITGDSGTGEIDGQPFSTADRDSANYVNFLGQSCADQNGGAWWYNKCGLANLNGYYYNYPTGSLTFNAIYWQPFKGRQSLKSVSMKIRFENDK</sequence>
<dbReference type="PROSITE" id="PS51406">
    <property type="entry name" value="FIBRINOGEN_C_2"/>
    <property type="match status" value="1"/>
</dbReference>
<keyword evidence="6" id="KW-0325">Glycoprotein</keyword>
<dbReference type="Gene3D" id="3.90.215.10">
    <property type="entry name" value="Gamma Fibrinogen, chain A, domain 1"/>
    <property type="match status" value="1"/>
</dbReference>
<feature type="chain" id="PRO_5035929564" description="Fibrinogen C-terminal domain-containing protein" evidence="7">
    <location>
        <begin position="25"/>
        <end position="335"/>
    </location>
</feature>
<feature type="domain" description="Apple" evidence="8">
    <location>
        <begin position="27"/>
        <end position="103"/>
    </location>
</feature>
<dbReference type="InterPro" id="IPR037579">
    <property type="entry name" value="FIB_ANG-like"/>
</dbReference>
<evidence type="ECO:0008006" key="12">
    <source>
        <dbReference type="Google" id="ProtNLM"/>
    </source>
</evidence>
<dbReference type="CDD" id="cd00087">
    <property type="entry name" value="FReD"/>
    <property type="match status" value="1"/>
</dbReference>
<dbReference type="GO" id="GO:0005201">
    <property type="term" value="F:extracellular matrix structural constituent"/>
    <property type="evidence" value="ECO:0007669"/>
    <property type="project" value="TreeGrafter"/>
</dbReference>
<dbReference type="Gene3D" id="4.10.530.10">
    <property type="entry name" value="Gamma-fibrinogen Carboxyl Terminal Fragment, domain 2"/>
    <property type="match status" value="1"/>
</dbReference>
<organism evidence="10 11">
    <name type="scientific">Mytilus edulis</name>
    <name type="common">Blue mussel</name>
    <dbReference type="NCBI Taxonomy" id="6550"/>
    <lineage>
        <taxon>Eukaryota</taxon>
        <taxon>Metazoa</taxon>
        <taxon>Spiralia</taxon>
        <taxon>Lophotrochozoa</taxon>
        <taxon>Mollusca</taxon>
        <taxon>Bivalvia</taxon>
        <taxon>Autobranchia</taxon>
        <taxon>Pteriomorphia</taxon>
        <taxon>Mytilida</taxon>
        <taxon>Mytiloidea</taxon>
        <taxon>Mytilidae</taxon>
        <taxon>Mytilinae</taxon>
        <taxon>Mytilus</taxon>
    </lineage>
</organism>
<keyword evidence="5" id="KW-1015">Disulfide bond</keyword>
<evidence type="ECO:0000256" key="7">
    <source>
        <dbReference type="SAM" id="SignalP"/>
    </source>
</evidence>
<dbReference type="InterPro" id="IPR014716">
    <property type="entry name" value="Fibrinogen_a/b/g_C_1"/>
</dbReference>
<feature type="domain" description="Fibrinogen C-terminal" evidence="9">
    <location>
        <begin position="111"/>
        <end position="333"/>
    </location>
</feature>
<dbReference type="GO" id="GO:0034116">
    <property type="term" value="P:positive regulation of heterotypic cell-cell adhesion"/>
    <property type="evidence" value="ECO:0007669"/>
    <property type="project" value="TreeGrafter"/>
</dbReference>
<evidence type="ECO:0000256" key="4">
    <source>
        <dbReference type="ARBA" id="ARBA00023054"/>
    </source>
</evidence>
<keyword evidence="4" id="KW-0175">Coiled coil</keyword>
<proteinExistence type="predicted"/>
<evidence type="ECO:0000256" key="3">
    <source>
        <dbReference type="ARBA" id="ARBA00022729"/>
    </source>
</evidence>
<evidence type="ECO:0000256" key="6">
    <source>
        <dbReference type="ARBA" id="ARBA00023180"/>
    </source>
</evidence>
<evidence type="ECO:0000256" key="2">
    <source>
        <dbReference type="ARBA" id="ARBA00022525"/>
    </source>
</evidence>
<evidence type="ECO:0000313" key="11">
    <source>
        <dbReference type="Proteomes" id="UP000683360"/>
    </source>
</evidence>
<reference evidence="10" key="1">
    <citation type="submission" date="2021-03" db="EMBL/GenBank/DDBJ databases">
        <authorList>
            <person name="Bekaert M."/>
        </authorList>
    </citation>
    <scope>NUCLEOTIDE SEQUENCE</scope>
</reference>
<dbReference type="InterPro" id="IPR020837">
    <property type="entry name" value="Fibrinogen_CS"/>
</dbReference>
<dbReference type="InterPro" id="IPR002181">
    <property type="entry name" value="Fibrinogen_a/b/g_C_dom"/>
</dbReference>
<accession>A0A8S3QA21</accession>
<dbReference type="Pfam" id="PF00147">
    <property type="entry name" value="Fibrinogen_C"/>
    <property type="match status" value="1"/>
</dbReference>
<evidence type="ECO:0000313" key="10">
    <source>
        <dbReference type="EMBL" id="CAG2191373.1"/>
    </source>
</evidence>
<keyword evidence="11" id="KW-1185">Reference proteome</keyword>
<dbReference type="Proteomes" id="UP000683360">
    <property type="component" value="Unassembled WGS sequence"/>
</dbReference>
<evidence type="ECO:0000256" key="5">
    <source>
        <dbReference type="ARBA" id="ARBA00023157"/>
    </source>
</evidence>
<feature type="signal peptide" evidence="7">
    <location>
        <begin position="1"/>
        <end position="24"/>
    </location>
</feature>
<evidence type="ECO:0000259" key="9">
    <source>
        <dbReference type="PROSITE" id="PS51406"/>
    </source>
</evidence>